<gene>
    <name evidence="1" type="ORF">DES48_10848</name>
</gene>
<evidence type="ECO:0008006" key="3">
    <source>
        <dbReference type="Google" id="ProtNLM"/>
    </source>
</evidence>
<name>A0A366E1N1_9BACI</name>
<dbReference type="NCBIfam" id="TIGR00099">
    <property type="entry name" value="Cof-subfamily"/>
    <property type="match status" value="1"/>
</dbReference>
<protein>
    <recommendedName>
        <fullName evidence="3">Phosphoglycolate phosphatase</fullName>
    </recommendedName>
</protein>
<comment type="caution">
    <text evidence="1">The sequence shown here is derived from an EMBL/GenBank/DDBJ whole genome shotgun (WGS) entry which is preliminary data.</text>
</comment>
<dbReference type="InterPro" id="IPR000150">
    <property type="entry name" value="Cof"/>
</dbReference>
<evidence type="ECO:0000313" key="2">
    <source>
        <dbReference type="Proteomes" id="UP000252254"/>
    </source>
</evidence>
<dbReference type="Gene3D" id="3.30.1240.10">
    <property type="match status" value="1"/>
</dbReference>
<dbReference type="RefSeq" id="WP_113869324.1">
    <property type="nucleotide sequence ID" value="NZ_BAABQN010000012.1"/>
</dbReference>
<dbReference type="Pfam" id="PF08282">
    <property type="entry name" value="Hydrolase_3"/>
    <property type="match status" value="2"/>
</dbReference>
<dbReference type="NCBIfam" id="TIGR01484">
    <property type="entry name" value="HAD-SF-IIB"/>
    <property type="match status" value="1"/>
</dbReference>
<dbReference type="SFLD" id="SFLDG01140">
    <property type="entry name" value="C2.B:_Phosphomannomutase_and_P"/>
    <property type="match status" value="1"/>
</dbReference>
<dbReference type="Proteomes" id="UP000252254">
    <property type="component" value="Unassembled WGS sequence"/>
</dbReference>
<dbReference type="InterPro" id="IPR006379">
    <property type="entry name" value="HAD-SF_hydro_IIB"/>
</dbReference>
<dbReference type="InterPro" id="IPR036412">
    <property type="entry name" value="HAD-like_sf"/>
</dbReference>
<dbReference type="CDD" id="cd07516">
    <property type="entry name" value="HAD_Pase"/>
    <property type="match status" value="1"/>
</dbReference>
<reference evidence="1 2" key="1">
    <citation type="submission" date="2018-06" db="EMBL/GenBank/DDBJ databases">
        <title>Genomic Encyclopedia of Type Strains, Phase IV (KMG-IV): sequencing the most valuable type-strain genomes for metagenomic binning, comparative biology and taxonomic classification.</title>
        <authorList>
            <person name="Goeker M."/>
        </authorList>
    </citation>
    <scope>NUCLEOTIDE SEQUENCE [LARGE SCALE GENOMIC DNA]</scope>
    <source>
        <strain evidence="1 2">DSM 15140</strain>
    </source>
</reference>
<dbReference type="OrthoDB" id="9781413at2"/>
<dbReference type="AlphaFoldDB" id="A0A366E1N1"/>
<evidence type="ECO:0000313" key="1">
    <source>
        <dbReference type="EMBL" id="RBO95338.1"/>
    </source>
</evidence>
<dbReference type="GO" id="GO:0005829">
    <property type="term" value="C:cytosol"/>
    <property type="evidence" value="ECO:0007669"/>
    <property type="project" value="TreeGrafter"/>
</dbReference>
<dbReference type="SUPFAM" id="SSF56784">
    <property type="entry name" value="HAD-like"/>
    <property type="match status" value="1"/>
</dbReference>
<accession>A0A366E1N1</accession>
<dbReference type="InterPro" id="IPR023214">
    <property type="entry name" value="HAD_sf"/>
</dbReference>
<dbReference type="Gene3D" id="3.40.50.1000">
    <property type="entry name" value="HAD superfamily/HAD-like"/>
    <property type="match status" value="1"/>
</dbReference>
<dbReference type="STRING" id="200904.GCA_900168775_02822"/>
<sequence>MKKPDIRLIALDMDGTVLHTDHTISKENERAIKQAIAQGVEVVFATGRHFSTCKAYAASLGINYLITVNGGEIWTINGELLDRNTLSKEAVAKYQKLYNRYQPWTWLVSKDRVWRNEQPDRLENDTWLKFGFDVSDDKVRENMIQELSEEKSIELSNSSPTNIEINAVGVNKAKAIEKLCAKLDIEMNQVMAMGDSLNDIKMIQEAGFGVAMENAQDEVKKVAEWVTTHHTKDGVAEAIDKWLLS</sequence>
<dbReference type="GO" id="GO:0016791">
    <property type="term" value="F:phosphatase activity"/>
    <property type="evidence" value="ECO:0007669"/>
    <property type="project" value="TreeGrafter"/>
</dbReference>
<keyword evidence="2" id="KW-1185">Reference proteome</keyword>
<proteinExistence type="predicted"/>
<dbReference type="PANTHER" id="PTHR10000">
    <property type="entry name" value="PHOSPHOSERINE PHOSPHATASE"/>
    <property type="match status" value="1"/>
</dbReference>
<dbReference type="GO" id="GO:0000287">
    <property type="term" value="F:magnesium ion binding"/>
    <property type="evidence" value="ECO:0007669"/>
    <property type="project" value="TreeGrafter"/>
</dbReference>
<organism evidence="1 2">
    <name type="scientific">Paraliobacillus ryukyuensis</name>
    <dbReference type="NCBI Taxonomy" id="200904"/>
    <lineage>
        <taxon>Bacteria</taxon>
        <taxon>Bacillati</taxon>
        <taxon>Bacillota</taxon>
        <taxon>Bacilli</taxon>
        <taxon>Bacillales</taxon>
        <taxon>Bacillaceae</taxon>
        <taxon>Paraliobacillus</taxon>
    </lineage>
</organism>
<dbReference type="SFLD" id="SFLDS00003">
    <property type="entry name" value="Haloacid_Dehalogenase"/>
    <property type="match status" value="1"/>
</dbReference>
<dbReference type="PANTHER" id="PTHR10000:SF55">
    <property type="entry name" value="5-AMINO-6-(5-PHOSPHO-D-RIBITYLAMINO)URACIL PHOSPHATASE YCSE"/>
    <property type="match status" value="1"/>
</dbReference>
<dbReference type="PROSITE" id="PS01229">
    <property type="entry name" value="COF_2"/>
    <property type="match status" value="1"/>
</dbReference>
<dbReference type="EMBL" id="QNRI01000008">
    <property type="protein sequence ID" value="RBO95338.1"/>
    <property type="molecule type" value="Genomic_DNA"/>
</dbReference>